<evidence type="ECO:0000256" key="1">
    <source>
        <dbReference type="ARBA" id="ARBA00005417"/>
    </source>
</evidence>
<keyword evidence="3" id="KW-0547">Nucleotide-binding</keyword>
<dbReference type="SMART" id="SM00382">
    <property type="entry name" value="AAA"/>
    <property type="match status" value="1"/>
</dbReference>
<sequence>MSEILRFENVSLSRNEIPILKNISFSMKEGQSVAIVGRNGAGKTTLINLLFGYLWPSSGTIFAFGEEYGTTPLAPLQQKIGFLQSAHQEQLVQKSLTAIEVVITGIHKTLGLYQDISTEAYQLALDRLHSVNLAAKANQRYSTLSSGEKTKILLLRALGDGVKLLVLDEPTAALDFTARYQLEKSIERLKIENTDLTRILITHRIEEIPSDFDTILLLKDGLLIGYGAKELVLTSANLSQLYDLPVEVHFANQRYFISGLL</sequence>
<gene>
    <name evidence="6" type="ORF">EHQ58_06090</name>
</gene>
<dbReference type="GO" id="GO:0016020">
    <property type="term" value="C:membrane"/>
    <property type="evidence" value="ECO:0007669"/>
    <property type="project" value="InterPro"/>
</dbReference>
<evidence type="ECO:0000256" key="3">
    <source>
        <dbReference type="ARBA" id="ARBA00022741"/>
    </source>
</evidence>
<dbReference type="PROSITE" id="PS50893">
    <property type="entry name" value="ABC_TRANSPORTER_2"/>
    <property type="match status" value="1"/>
</dbReference>
<dbReference type="RefSeq" id="WP_135622993.1">
    <property type="nucleotide sequence ID" value="NZ_RQGD01000022.1"/>
</dbReference>
<dbReference type="OrthoDB" id="9789994at2"/>
<dbReference type="PANTHER" id="PTHR42734:SF6">
    <property type="entry name" value="MOLYBDATE IMPORT ATP-BINDING PROTEIN MOLC"/>
    <property type="match status" value="1"/>
</dbReference>
<evidence type="ECO:0000313" key="7">
    <source>
        <dbReference type="Proteomes" id="UP000297693"/>
    </source>
</evidence>
<evidence type="ECO:0000256" key="2">
    <source>
        <dbReference type="ARBA" id="ARBA00022448"/>
    </source>
</evidence>
<feature type="domain" description="ABC transporter" evidence="5">
    <location>
        <begin position="5"/>
        <end position="245"/>
    </location>
</feature>
<dbReference type="InterPro" id="IPR003439">
    <property type="entry name" value="ABC_transporter-like_ATP-bd"/>
</dbReference>
<keyword evidence="7" id="KW-1185">Reference proteome</keyword>
<dbReference type="CDD" id="cd03225">
    <property type="entry name" value="ABC_cobalt_CbiO_domain1"/>
    <property type="match status" value="1"/>
</dbReference>
<dbReference type="InterPro" id="IPR015856">
    <property type="entry name" value="ABC_transpr_CbiO/EcfA_su"/>
</dbReference>
<dbReference type="EMBL" id="RQGD01000022">
    <property type="protein sequence ID" value="TGL60066.1"/>
    <property type="molecule type" value="Genomic_DNA"/>
</dbReference>
<protein>
    <submittedName>
        <fullName evidence="6">ATP-binding cassette domain-containing protein</fullName>
    </submittedName>
</protein>
<proteinExistence type="inferred from homology"/>
<dbReference type="Proteomes" id="UP000297693">
    <property type="component" value="Unassembled WGS sequence"/>
</dbReference>
<dbReference type="Gene3D" id="3.40.50.300">
    <property type="entry name" value="P-loop containing nucleotide triphosphate hydrolases"/>
    <property type="match status" value="1"/>
</dbReference>
<name>A0A4R9K3R9_9LEPT</name>
<comment type="similarity">
    <text evidence="1">Belongs to the ABC transporter superfamily.</text>
</comment>
<dbReference type="GO" id="GO:0005524">
    <property type="term" value="F:ATP binding"/>
    <property type="evidence" value="ECO:0007669"/>
    <property type="project" value="UniProtKB-KW"/>
</dbReference>
<dbReference type="PROSITE" id="PS00211">
    <property type="entry name" value="ABC_TRANSPORTER_1"/>
    <property type="match status" value="1"/>
</dbReference>
<evidence type="ECO:0000256" key="4">
    <source>
        <dbReference type="ARBA" id="ARBA00022840"/>
    </source>
</evidence>
<keyword evidence="4 6" id="KW-0067">ATP-binding</keyword>
<reference evidence="6" key="1">
    <citation type="journal article" date="2019" name="PLoS Negl. Trop. Dis.">
        <title>Revisiting the worldwide diversity of Leptospira species in the environment.</title>
        <authorList>
            <person name="Vincent A.T."/>
            <person name="Schiettekatte O."/>
            <person name="Bourhy P."/>
            <person name="Veyrier F.J."/>
            <person name="Picardeau M."/>
        </authorList>
    </citation>
    <scope>NUCLEOTIDE SEQUENCE [LARGE SCALE GENOMIC DNA]</scope>
    <source>
        <strain evidence="6">201702476</strain>
    </source>
</reference>
<organism evidence="6 7">
    <name type="scientific">Leptospira ognonensis</name>
    <dbReference type="NCBI Taxonomy" id="2484945"/>
    <lineage>
        <taxon>Bacteria</taxon>
        <taxon>Pseudomonadati</taxon>
        <taxon>Spirochaetota</taxon>
        <taxon>Spirochaetia</taxon>
        <taxon>Leptospirales</taxon>
        <taxon>Leptospiraceae</taxon>
        <taxon>Leptospira</taxon>
    </lineage>
</organism>
<dbReference type="Pfam" id="PF00005">
    <property type="entry name" value="ABC_tran"/>
    <property type="match status" value="1"/>
</dbReference>
<dbReference type="InterPro" id="IPR017871">
    <property type="entry name" value="ABC_transporter-like_CS"/>
</dbReference>
<dbReference type="GO" id="GO:0016887">
    <property type="term" value="F:ATP hydrolysis activity"/>
    <property type="evidence" value="ECO:0007669"/>
    <property type="project" value="InterPro"/>
</dbReference>
<dbReference type="AlphaFoldDB" id="A0A4R9K3R9"/>
<dbReference type="GO" id="GO:0055085">
    <property type="term" value="P:transmembrane transport"/>
    <property type="evidence" value="ECO:0007669"/>
    <property type="project" value="InterPro"/>
</dbReference>
<dbReference type="InterPro" id="IPR027417">
    <property type="entry name" value="P-loop_NTPase"/>
</dbReference>
<evidence type="ECO:0000313" key="6">
    <source>
        <dbReference type="EMBL" id="TGL60066.1"/>
    </source>
</evidence>
<evidence type="ECO:0000259" key="5">
    <source>
        <dbReference type="PROSITE" id="PS50893"/>
    </source>
</evidence>
<dbReference type="PANTHER" id="PTHR42734">
    <property type="entry name" value="METAL TRANSPORT SYSTEM ATP-BINDING PROTEIN TM_0124-RELATED"/>
    <property type="match status" value="1"/>
</dbReference>
<accession>A0A4R9K3R9</accession>
<dbReference type="SUPFAM" id="SSF52540">
    <property type="entry name" value="P-loop containing nucleoside triphosphate hydrolases"/>
    <property type="match status" value="1"/>
</dbReference>
<dbReference type="InterPro" id="IPR003593">
    <property type="entry name" value="AAA+_ATPase"/>
</dbReference>
<keyword evidence="2" id="KW-0813">Transport</keyword>
<dbReference type="InterPro" id="IPR050153">
    <property type="entry name" value="Metal_Ion_Import_ABC"/>
</dbReference>
<comment type="caution">
    <text evidence="6">The sequence shown here is derived from an EMBL/GenBank/DDBJ whole genome shotgun (WGS) entry which is preliminary data.</text>
</comment>